<feature type="domain" description="tRNA intron endonuclease catalytic" evidence="8">
    <location>
        <begin position="234"/>
        <end position="313"/>
    </location>
</feature>
<proteinExistence type="inferred from homology"/>
<dbReference type="GeneID" id="27357192"/>
<organism evidence="10 11">
    <name type="scientific">Exophiala oligosperma</name>
    <dbReference type="NCBI Taxonomy" id="215243"/>
    <lineage>
        <taxon>Eukaryota</taxon>
        <taxon>Fungi</taxon>
        <taxon>Dikarya</taxon>
        <taxon>Ascomycota</taxon>
        <taxon>Pezizomycotina</taxon>
        <taxon>Eurotiomycetes</taxon>
        <taxon>Chaetothyriomycetidae</taxon>
        <taxon>Chaetothyriales</taxon>
        <taxon>Herpotrichiellaceae</taxon>
        <taxon>Exophiala</taxon>
    </lineage>
</organism>
<dbReference type="PANTHER" id="PTHR13070">
    <property type="entry name" value="TRNA-SPLICING ENDONUCLEASE SUBUNIT SEN34-RELATED"/>
    <property type="match status" value="1"/>
</dbReference>
<name>A0A0D2DMA5_9EURO</name>
<dbReference type="OrthoDB" id="48041at2759"/>
<comment type="function">
    <text evidence="4">Constitutes one of the two catalytic subunit of the tRNA-splicing endonuclease complex, a complex responsible for identification and cleavage of the splice sites in pre-tRNA. It cleaves pre-tRNA at the 5'- and 3'-splice sites to release the intron. The products are an intron and two tRNA half-molecules bearing 2',3'-cyclic phosphate and 5'-OH termini. There are no conserved sequences at the splice sites, but the intron is invariably located at the same site in the gene, placing the splice sites an invariant distance from the constant structural features of the tRNA body. It probably carries the active site for 3'-splice site cleavage.</text>
</comment>
<dbReference type="InterPro" id="IPR016690">
    <property type="entry name" value="TSEN34"/>
</dbReference>
<evidence type="ECO:0000256" key="4">
    <source>
        <dbReference type="ARBA" id="ARBA00059865"/>
    </source>
</evidence>
<keyword evidence="11" id="KW-1185">Reference proteome</keyword>
<dbReference type="SUPFAM" id="SSF53032">
    <property type="entry name" value="tRNA-intron endonuclease catalytic domain-like"/>
    <property type="match status" value="1"/>
</dbReference>
<feature type="compositionally biased region" description="Basic and acidic residues" evidence="7">
    <location>
        <begin position="121"/>
        <end position="137"/>
    </location>
</feature>
<dbReference type="GO" id="GO:0000379">
    <property type="term" value="P:tRNA-type intron splice site recognition and cleavage"/>
    <property type="evidence" value="ECO:0007669"/>
    <property type="project" value="UniProtKB-UniRule"/>
</dbReference>
<dbReference type="Pfam" id="PF01974">
    <property type="entry name" value="tRNA_int_endo"/>
    <property type="match status" value="1"/>
</dbReference>
<feature type="domain" description="TSEN34 N-terminal" evidence="9">
    <location>
        <begin position="17"/>
        <end position="86"/>
    </location>
</feature>
<evidence type="ECO:0000256" key="7">
    <source>
        <dbReference type="SAM" id="MobiDB-lite"/>
    </source>
</evidence>
<dbReference type="AlphaFoldDB" id="A0A0D2DMA5"/>
<evidence type="ECO:0000256" key="1">
    <source>
        <dbReference type="ARBA" id="ARBA00008078"/>
    </source>
</evidence>
<dbReference type="EMBL" id="KN847335">
    <property type="protein sequence ID" value="KIW44078.1"/>
    <property type="molecule type" value="Genomic_DNA"/>
</dbReference>
<dbReference type="GO" id="GO:0000213">
    <property type="term" value="F:tRNA-intron lyase activity"/>
    <property type="evidence" value="ECO:0007669"/>
    <property type="project" value="UniProtKB-UniRule"/>
</dbReference>
<comment type="similarity">
    <text evidence="1 5">Belongs to the tRNA-intron endonuclease family.</text>
</comment>
<dbReference type="NCBIfam" id="TIGR00324">
    <property type="entry name" value="endA"/>
    <property type="match status" value="1"/>
</dbReference>
<feature type="region of interest" description="Disordered" evidence="7">
    <location>
        <begin position="121"/>
        <end position="204"/>
    </location>
</feature>
<dbReference type="GO" id="GO:0000214">
    <property type="term" value="C:tRNA-intron endonuclease complex"/>
    <property type="evidence" value="ECO:0007669"/>
    <property type="project" value="UniProtKB-UniRule"/>
</dbReference>
<keyword evidence="10" id="KW-0378">Hydrolase</keyword>
<dbReference type="FunFam" id="3.40.1350.10:FF:000008">
    <property type="entry name" value="tRNA-splicing endonuclease subunit Sen34"/>
    <property type="match status" value="1"/>
</dbReference>
<reference evidence="10 11" key="1">
    <citation type="submission" date="2015-01" db="EMBL/GenBank/DDBJ databases">
        <title>The Genome Sequence of Exophiala oligosperma CBS72588.</title>
        <authorList>
            <consortium name="The Broad Institute Genomics Platform"/>
            <person name="Cuomo C."/>
            <person name="de Hoog S."/>
            <person name="Gorbushina A."/>
            <person name="Stielow B."/>
            <person name="Teixiera M."/>
            <person name="Abouelleil A."/>
            <person name="Chapman S.B."/>
            <person name="Priest M."/>
            <person name="Young S.K."/>
            <person name="Wortman J."/>
            <person name="Nusbaum C."/>
            <person name="Birren B."/>
        </authorList>
    </citation>
    <scope>NUCLEOTIDE SEQUENCE [LARGE SCALE GENOMIC DNA]</scope>
    <source>
        <strain evidence="10 11">CBS 72588</strain>
    </source>
</reference>
<feature type="active site" evidence="6">
    <location>
        <position position="300"/>
    </location>
</feature>
<dbReference type="InterPro" id="IPR006676">
    <property type="entry name" value="tRNA_splic"/>
</dbReference>
<dbReference type="InterPro" id="IPR006677">
    <property type="entry name" value="tRNA_intron_Endonuc_cat-like"/>
</dbReference>
<evidence type="ECO:0000313" key="11">
    <source>
        <dbReference type="Proteomes" id="UP000053342"/>
    </source>
</evidence>
<evidence type="ECO:0000256" key="3">
    <source>
        <dbReference type="ARBA" id="ARBA00023239"/>
    </source>
</evidence>
<evidence type="ECO:0000259" key="8">
    <source>
        <dbReference type="Pfam" id="PF01974"/>
    </source>
</evidence>
<dbReference type="CDD" id="cd22363">
    <property type="entry name" value="tRNA-intron_lyase_C"/>
    <property type="match status" value="1"/>
</dbReference>
<keyword evidence="10" id="KW-0255">Endonuclease</keyword>
<evidence type="ECO:0000313" key="10">
    <source>
        <dbReference type="EMBL" id="KIW44078.1"/>
    </source>
</evidence>
<dbReference type="Proteomes" id="UP000053342">
    <property type="component" value="Unassembled WGS sequence"/>
</dbReference>
<accession>A0A0D2DMA5</accession>
<feature type="compositionally biased region" description="Basic and acidic residues" evidence="7">
    <location>
        <begin position="168"/>
        <end position="189"/>
    </location>
</feature>
<dbReference type="EC" id="4.6.1.16" evidence="5"/>
<dbReference type="HOGENOM" id="CLU_049366_0_0_1"/>
<feature type="active site" evidence="6">
    <location>
        <position position="261"/>
    </location>
</feature>
<feature type="active site" evidence="6">
    <location>
        <position position="269"/>
    </location>
</feature>
<gene>
    <name evidence="10" type="ORF">PV06_05118</name>
</gene>
<dbReference type="STRING" id="215243.A0A0D2DMA5"/>
<evidence type="ECO:0000256" key="2">
    <source>
        <dbReference type="ARBA" id="ARBA00022694"/>
    </source>
</evidence>
<dbReference type="InterPro" id="IPR011856">
    <property type="entry name" value="tRNA_endonuc-like_dom_sf"/>
</dbReference>
<dbReference type="PIRSF" id="PIRSF017250">
    <property type="entry name" value="tRNA_splic_SEN34"/>
    <property type="match status" value="1"/>
</dbReference>
<evidence type="ECO:0000256" key="6">
    <source>
        <dbReference type="PIRSR" id="PIRSR017250-50"/>
    </source>
</evidence>
<feature type="compositionally biased region" description="Polar residues" evidence="7">
    <location>
        <begin position="190"/>
        <end position="204"/>
    </location>
</feature>
<evidence type="ECO:0000256" key="5">
    <source>
        <dbReference type="PIRNR" id="PIRNR017250"/>
    </source>
</evidence>
<dbReference type="GO" id="GO:0003676">
    <property type="term" value="F:nucleic acid binding"/>
    <property type="evidence" value="ECO:0007669"/>
    <property type="project" value="InterPro"/>
</dbReference>
<keyword evidence="10" id="KW-0540">Nuclease</keyword>
<dbReference type="InterPro" id="IPR036167">
    <property type="entry name" value="tRNA_intron_Endo_cat-like_sf"/>
</dbReference>
<dbReference type="InterPro" id="IPR059049">
    <property type="entry name" value="TSEN34_N"/>
</dbReference>
<keyword evidence="2 5" id="KW-0819">tRNA processing</keyword>
<keyword evidence="3 5" id="KW-0456">Lyase</keyword>
<dbReference type="RefSeq" id="XP_016264294.1">
    <property type="nucleotide sequence ID" value="XM_016406088.1"/>
</dbReference>
<dbReference type="VEuPathDB" id="FungiDB:PV06_05118"/>
<dbReference type="Pfam" id="PF26577">
    <property type="entry name" value="TSEN34_N"/>
    <property type="match status" value="1"/>
</dbReference>
<dbReference type="Gene3D" id="3.40.1350.10">
    <property type="match status" value="1"/>
</dbReference>
<protein>
    <recommendedName>
        <fullName evidence="5">tRNA-splicing endonuclease subunit Sen34</fullName>
        <ecNumber evidence="5">4.6.1.16</ecNumber>
    </recommendedName>
</protein>
<evidence type="ECO:0000259" key="9">
    <source>
        <dbReference type="Pfam" id="PF26577"/>
    </source>
</evidence>
<dbReference type="PANTHER" id="PTHR13070:SF0">
    <property type="entry name" value="TRNA-SPLICING ENDONUCLEASE SUBUNIT SEN34"/>
    <property type="match status" value="1"/>
</dbReference>
<sequence length="323" mass="35416">MDDPADLGFDYKPDLPVPISQVGGRYLLFDIKVASFLRREYRICGTQTGTLPLAPSQNLFLGLPIEIMPEEAQLLVEKGVAVVVDDARAHDQAVLRSPDSIRRADYLANVEKQARRFELLSTQEKEQSRRRALEKRARATTACLASTEPPSTPRQGEAAAPGLLDFAEGEKEEAASDTPARESSVRDEPVSSQMEPAVNSSTSHYHITPATSQHLVPGSVGATPKSTVQGLPASYPMYRHLHEKGYFMTPGLRFGCQYNVYPGDQLRFHSHFLASGFEWDRRIDLMDVVGGGRLGTGVKKGFLIGGADPAGQVRTFSVEWAAM</sequence>